<reference evidence="2 3" key="1">
    <citation type="submission" date="2020-02" db="EMBL/GenBank/DDBJ databases">
        <title>Identification and distribution of gene clusters putatively required for synthesis of sphingolipid metabolism inhibitors in phylogenetically diverse species of the filamentous fungus Fusarium.</title>
        <authorList>
            <person name="Kim H.-S."/>
            <person name="Busman M."/>
            <person name="Brown D.W."/>
            <person name="Divon H."/>
            <person name="Uhlig S."/>
            <person name="Proctor R.H."/>
        </authorList>
    </citation>
    <scope>NUCLEOTIDE SEQUENCE [LARGE SCALE GENOMIC DNA]</scope>
    <source>
        <strain evidence="2 3">NRRL 2903</strain>
    </source>
</reference>
<name>A0AAN6C810_FUSAU</name>
<organism evidence="2 3">
    <name type="scientific">Fusarium austroamericanum</name>
    <dbReference type="NCBI Taxonomy" id="282268"/>
    <lineage>
        <taxon>Eukaryota</taxon>
        <taxon>Fungi</taxon>
        <taxon>Dikarya</taxon>
        <taxon>Ascomycota</taxon>
        <taxon>Pezizomycotina</taxon>
        <taxon>Sordariomycetes</taxon>
        <taxon>Hypocreomycetidae</taxon>
        <taxon>Hypocreales</taxon>
        <taxon>Nectriaceae</taxon>
        <taxon>Fusarium</taxon>
    </lineage>
</organism>
<keyword evidence="3" id="KW-1185">Reference proteome</keyword>
<sequence>MARTLRFQLEPQFSSSWTQRFAYHFQKGIHHIPVLRDDGAEDDESQEDEVKVSLLDTPVPKDGRLLIPLQPQKLLCQQNLESPLLQLPTELLIHLMLFLPYSSLYMVRQTCQVLRNLTNDVEFADFQWYILQHEAAGCYTSVATCDQLRDIKRIFLRKSLCEQCIELFDSGELEERMKKLWQRIYCRGCKTEHPELLFRQGGRGYNICVGLQGDLALCNHVKVSGKVKVHEGEKIHLTCCHPEHSVQQSTLKTCPSIESFGGILKYTRSFPLVKIASEEYTGMSSLKSRLLKRLKETHYDGLCQHSSTQLESIVSSLQSDKCDCFPDEGLPVRRPICTTKYTYWCNNHGYNCRQCGARYFWIYDDNCIVLRLTIGLAIGNVYNMGWLSNITFHPDEHPTHPILNESTKGVLWCPDSSCATGCGNRWLLMVEILERLSLRPFRWMYKGRLPPRDLSFASNLPYTLEYQVFQKAAGWLTTPRMLALDLSFPIETD</sequence>
<proteinExistence type="predicted"/>
<dbReference type="AlphaFoldDB" id="A0AAN6C810"/>
<accession>A0AAN6C810</accession>
<evidence type="ECO:0000313" key="3">
    <source>
        <dbReference type="Proteomes" id="UP000537989"/>
    </source>
</evidence>
<dbReference type="EMBL" id="JAAMOD010000041">
    <property type="protein sequence ID" value="KAF5245224.1"/>
    <property type="molecule type" value="Genomic_DNA"/>
</dbReference>
<evidence type="ECO:0000313" key="2">
    <source>
        <dbReference type="EMBL" id="KAF5245224.1"/>
    </source>
</evidence>
<dbReference type="InterPro" id="IPR001810">
    <property type="entry name" value="F-box_dom"/>
</dbReference>
<evidence type="ECO:0000259" key="1">
    <source>
        <dbReference type="PROSITE" id="PS50181"/>
    </source>
</evidence>
<gene>
    <name evidence="2" type="ORF">FAUST_1879</name>
</gene>
<feature type="domain" description="F-box" evidence="1">
    <location>
        <begin position="81"/>
        <end position="131"/>
    </location>
</feature>
<dbReference type="InterPro" id="IPR036047">
    <property type="entry name" value="F-box-like_dom_sf"/>
</dbReference>
<dbReference type="Pfam" id="PF00646">
    <property type="entry name" value="F-box"/>
    <property type="match status" value="1"/>
</dbReference>
<dbReference type="Proteomes" id="UP000537989">
    <property type="component" value="Unassembled WGS sequence"/>
</dbReference>
<dbReference type="SUPFAM" id="SSF81383">
    <property type="entry name" value="F-box domain"/>
    <property type="match status" value="1"/>
</dbReference>
<dbReference type="PROSITE" id="PS50181">
    <property type="entry name" value="FBOX"/>
    <property type="match status" value="1"/>
</dbReference>
<protein>
    <recommendedName>
        <fullName evidence="1">F-box domain-containing protein</fullName>
    </recommendedName>
</protein>
<comment type="caution">
    <text evidence="2">The sequence shown here is derived from an EMBL/GenBank/DDBJ whole genome shotgun (WGS) entry which is preliminary data.</text>
</comment>